<dbReference type="Proteomes" id="UP000191554">
    <property type="component" value="Unassembled WGS sequence"/>
</dbReference>
<keyword evidence="2" id="KW-1185">Reference proteome</keyword>
<gene>
    <name evidence="1" type="ORF">CLHUN_02390</name>
</gene>
<comment type="caution">
    <text evidence="1">The sequence shown here is derived from an EMBL/GenBank/DDBJ whole genome shotgun (WGS) entry which is preliminary data.</text>
</comment>
<dbReference type="AlphaFoldDB" id="A0A1V4SRL2"/>
<dbReference type="OrthoDB" id="2102072at2"/>
<evidence type="ECO:0000313" key="1">
    <source>
        <dbReference type="EMBL" id="OPX46423.1"/>
    </source>
</evidence>
<name>A0A1V4SRL2_RUMHU</name>
<sequence>MKGHYAIEIIGCRKQRFVIKKVAVTGLILPVNGKAYRTLEKAQTAAADLGLIIEKVGDCYEIL</sequence>
<evidence type="ECO:0000313" key="2">
    <source>
        <dbReference type="Proteomes" id="UP000191554"/>
    </source>
</evidence>
<protein>
    <submittedName>
        <fullName evidence="1">Uncharacterized protein</fullName>
    </submittedName>
</protein>
<dbReference type="STRING" id="48256.CLHUN_02390"/>
<dbReference type="RefSeq" id="WP_080062735.1">
    <property type="nucleotide sequence ID" value="NZ_MZGX01000001.1"/>
</dbReference>
<accession>A0A1V4SRL2</accession>
<proteinExistence type="predicted"/>
<organism evidence="1 2">
    <name type="scientific">Ruminiclostridium hungatei</name>
    <name type="common">Clostridium hungatei</name>
    <dbReference type="NCBI Taxonomy" id="48256"/>
    <lineage>
        <taxon>Bacteria</taxon>
        <taxon>Bacillati</taxon>
        <taxon>Bacillota</taxon>
        <taxon>Clostridia</taxon>
        <taxon>Eubacteriales</taxon>
        <taxon>Oscillospiraceae</taxon>
        <taxon>Ruminiclostridium</taxon>
    </lineage>
</organism>
<reference evidence="1 2" key="1">
    <citation type="submission" date="2017-03" db="EMBL/GenBank/DDBJ databases">
        <title>Genome sequence of Clostridium hungatei DSM 14427.</title>
        <authorList>
            <person name="Poehlein A."/>
            <person name="Daniel R."/>
        </authorList>
    </citation>
    <scope>NUCLEOTIDE SEQUENCE [LARGE SCALE GENOMIC DNA]</scope>
    <source>
        <strain evidence="1 2">DSM 14427</strain>
    </source>
</reference>
<dbReference type="EMBL" id="MZGX01000001">
    <property type="protein sequence ID" value="OPX46423.1"/>
    <property type="molecule type" value="Genomic_DNA"/>
</dbReference>